<protein>
    <submittedName>
        <fullName evidence="1">Uncharacterized protein</fullName>
    </submittedName>
</protein>
<dbReference type="EMBL" id="ANOG01000651">
    <property type="protein sequence ID" value="EMI18535.1"/>
    <property type="molecule type" value="Genomic_DNA"/>
</dbReference>
<comment type="caution">
    <text evidence="1">The sequence shown here is derived from an EMBL/GenBank/DDBJ whole genome shotgun (WGS) entry which is preliminary data.</text>
</comment>
<dbReference type="AlphaFoldDB" id="M5RGR5"/>
<reference evidence="1 2" key="1">
    <citation type="journal article" date="2013" name="Mar. Genomics">
        <title>Expression of sulfatases in Rhodopirellula baltica and the diversity of sulfatases in the genus Rhodopirellula.</title>
        <authorList>
            <person name="Wegner C.E."/>
            <person name="Richter-Heitmann T."/>
            <person name="Klindworth A."/>
            <person name="Klockow C."/>
            <person name="Richter M."/>
            <person name="Achstetter T."/>
            <person name="Glockner F.O."/>
            <person name="Harder J."/>
        </authorList>
    </citation>
    <scope>NUCLEOTIDE SEQUENCE [LARGE SCALE GENOMIC DNA]</scope>
    <source>
        <strain evidence="1 2">SM1</strain>
    </source>
</reference>
<proteinExistence type="predicted"/>
<organism evidence="1 2">
    <name type="scientific">Rhodopirellula maiorica SM1</name>
    <dbReference type="NCBI Taxonomy" id="1265738"/>
    <lineage>
        <taxon>Bacteria</taxon>
        <taxon>Pseudomonadati</taxon>
        <taxon>Planctomycetota</taxon>
        <taxon>Planctomycetia</taxon>
        <taxon>Pirellulales</taxon>
        <taxon>Pirellulaceae</taxon>
        <taxon>Novipirellula</taxon>
    </lineage>
</organism>
<accession>M5RGR5</accession>
<dbReference type="Proteomes" id="UP000011991">
    <property type="component" value="Unassembled WGS sequence"/>
</dbReference>
<evidence type="ECO:0000313" key="1">
    <source>
        <dbReference type="EMBL" id="EMI18535.1"/>
    </source>
</evidence>
<dbReference type="PATRIC" id="fig|1265738.3.peg.4556"/>
<gene>
    <name evidence="1" type="ORF">RMSM_04539</name>
</gene>
<name>M5RGR5_9BACT</name>
<evidence type="ECO:0000313" key="2">
    <source>
        <dbReference type="Proteomes" id="UP000011991"/>
    </source>
</evidence>
<sequence length="41" mass="4452">MDQSSNESCVFHLRAPKPSGLATEYRDLIHPVDGGRSPPDA</sequence>
<keyword evidence="2" id="KW-1185">Reference proteome</keyword>